<sequence length="468" mass="51567">MAKLDIGIPLIYRERFGIESSINHIFECLVPGIRERAAYKVVKHKNGLFIHADKDATEQRFLPRCRASLEVTFKVLEVEWLEGFVQDGVMVGTSTGILFTSRDKLPVGWDLDAIPELPRSMYSRVLSNSKFSHVAPITGAGIVIPEESVSLAGVEPGTLLYGAYASQPNTQIQRIVLSKNPGAGVPLNLWDGKVVRLPLELLDKGKHCMSMHVLSVPNLGWVLQASNVGAEPEKLLKVAMPDLSHEKVIGKHLATVCKQRGHIRYADIGHIPLRAAGFEAEECLYSERMACGAIKISRAKQGEHEQKIRYSRRDGEDNVRLYPTYRVGERQLTWIQAQNSIQVIAVEGALYLLPAEVENEIPLIKVHVPRDYSPVDITLGNSAKTLTIPAKVLHAAGFTPGKQFKVTVRNDLISLTPAEDSNWTVGKAANDPVVALPRDLCIHLSTNKLTLVPRSGSISIRPQMAKAA</sequence>
<keyword evidence="2" id="KW-1185">Reference proteome</keyword>
<organism evidence="1 2">
    <name type="scientific">Novimethylophilus kurashikiensis</name>
    <dbReference type="NCBI Taxonomy" id="1825523"/>
    <lineage>
        <taxon>Bacteria</taxon>
        <taxon>Pseudomonadati</taxon>
        <taxon>Pseudomonadota</taxon>
        <taxon>Betaproteobacteria</taxon>
        <taxon>Nitrosomonadales</taxon>
        <taxon>Methylophilaceae</taxon>
        <taxon>Novimethylophilus</taxon>
    </lineage>
</organism>
<accession>A0A2R5FE43</accession>
<gene>
    <name evidence="1" type="ORF">NMK_2432</name>
</gene>
<dbReference type="AlphaFoldDB" id="A0A2R5FE43"/>
<evidence type="ECO:0000313" key="2">
    <source>
        <dbReference type="Proteomes" id="UP000245081"/>
    </source>
</evidence>
<dbReference type="EMBL" id="BDOQ01000010">
    <property type="protein sequence ID" value="GBG14831.1"/>
    <property type="molecule type" value="Genomic_DNA"/>
</dbReference>
<evidence type="ECO:0000313" key="1">
    <source>
        <dbReference type="EMBL" id="GBG14831.1"/>
    </source>
</evidence>
<name>A0A2R5FE43_9PROT</name>
<comment type="caution">
    <text evidence="1">The sequence shown here is derived from an EMBL/GenBank/DDBJ whole genome shotgun (WGS) entry which is preliminary data.</text>
</comment>
<dbReference type="Proteomes" id="UP000245081">
    <property type="component" value="Unassembled WGS sequence"/>
</dbReference>
<proteinExistence type="predicted"/>
<reference evidence="1 2" key="1">
    <citation type="journal article" date="2018" name="Environ. Microbiol.">
        <title>Isolation and genomic characterization of Novimethylophilus kurashikiensis gen. nov. sp. nov., a new lanthanide-dependent methylotrophic species of Methylophilaceae.</title>
        <authorList>
            <person name="Lv H."/>
            <person name="Sahin N."/>
            <person name="Tani A."/>
        </authorList>
    </citation>
    <scope>NUCLEOTIDE SEQUENCE [LARGE SCALE GENOMIC DNA]</scope>
    <source>
        <strain evidence="1 2">La2-4</strain>
    </source>
</reference>
<dbReference type="RefSeq" id="WP_109016016.1">
    <property type="nucleotide sequence ID" value="NZ_BDOQ01000010.1"/>
</dbReference>
<protein>
    <submittedName>
        <fullName evidence="1">Uncharacterized protein</fullName>
    </submittedName>
</protein>